<reference evidence="2" key="1">
    <citation type="submission" date="2018-02" db="EMBL/GenBank/DDBJ databases">
        <title>Rhizophora mucronata_Transcriptome.</title>
        <authorList>
            <person name="Meera S.P."/>
            <person name="Sreeshan A."/>
            <person name="Augustine A."/>
        </authorList>
    </citation>
    <scope>NUCLEOTIDE SEQUENCE</scope>
    <source>
        <tissue evidence="2">Leaf</tissue>
    </source>
</reference>
<protein>
    <submittedName>
        <fullName evidence="2">Uncharacterized protein</fullName>
    </submittedName>
</protein>
<feature type="compositionally biased region" description="Basic residues" evidence="1">
    <location>
        <begin position="23"/>
        <end position="33"/>
    </location>
</feature>
<dbReference type="EMBL" id="GGEC01020272">
    <property type="protein sequence ID" value="MBX00756.1"/>
    <property type="molecule type" value="Transcribed_RNA"/>
</dbReference>
<evidence type="ECO:0000313" key="2">
    <source>
        <dbReference type="EMBL" id="MBX00756.1"/>
    </source>
</evidence>
<evidence type="ECO:0000256" key="1">
    <source>
        <dbReference type="SAM" id="MobiDB-lite"/>
    </source>
</evidence>
<name>A0A2P2K4U6_RHIMU</name>
<organism evidence="2">
    <name type="scientific">Rhizophora mucronata</name>
    <name type="common">Asiatic mangrove</name>
    <dbReference type="NCBI Taxonomy" id="61149"/>
    <lineage>
        <taxon>Eukaryota</taxon>
        <taxon>Viridiplantae</taxon>
        <taxon>Streptophyta</taxon>
        <taxon>Embryophyta</taxon>
        <taxon>Tracheophyta</taxon>
        <taxon>Spermatophyta</taxon>
        <taxon>Magnoliopsida</taxon>
        <taxon>eudicotyledons</taxon>
        <taxon>Gunneridae</taxon>
        <taxon>Pentapetalae</taxon>
        <taxon>rosids</taxon>
        <taxon>fabids</taxon>
        <taxon>Malpighiales</taxon>
        <taxon>Rhizophoraceae</taxon>
        <taxon>Rhizophora</taxon>
    </lineage>
</organism>
<accession>A0A2P2K4U6</accession>
<feature type="region of interest" description="Disordered" evidence="1">
    <location>
        <begin position="1"/>
        <end position="39"/>
    </location>
</feature>
<proteinExistence type="predicted"/>
<sequence length="39" mass="4459">MSPSTQPSLLDTLEPHFPGSGCRRPRFQRRRPTRSSTMS</sequence>
<dbReference type="AlphaFoldDB" id="A0A2P2K4U6"/>